<evidence type="ECO:0000256" key="1">
    <source>
        <dbReference type="ARBA" id="ARBA00022737"/>
    </source>
</evidence>
<comment type="caution">
    <text evidence="3">The sequence shown here is derived from an EMBL/GenBank/DDBJ whole genome shotgun (WGS) entry which is preliminary data.</text>
</comment>
<sequence length="62" mass="7113">MTTGWFKDTDGNWYYLDNNGAMKTGWLKDANEKWYYLNTNGEMAVDTVIDGYTIDSSGSWLS</sequence>
<keyword evidence="1" id="KW-0677">Repeat</keyword>
<feature type="repeat" description="Cell wall-binding" evidence="2">
    <location>
        <begin position="2"/>
        <end position="22"/>
    </location>
</feature>
<accession>A0AAE2RSM1</accession>
<dbReference type="AlphaFoldDB" id="A0AAE2RSM1"/>
<proteinExistence type="predicted"/>
<reference evidence="3" key="1">
    <citation type="submission" date="2020-11" db="EMBL/GenBank/DDBJ databases">
        <authorList>
            <person name="Thieme N."/>
            <person name="Liebl W."/>
            <person name="Zverlov V."/>
        </authorList>
    </citation>
    <scope>NUCLEOTIDE SEQUENCE</scope>
    <source>
        <strain evidence="3">NT08</strain>
    </source>
</reference>
<dbReference type="PROSITE" id="PS51170">
    <property type="entry name" value="CW"/>
    <property type="match status" value="2"/>
</dbReference>
<evidence type="ECO:0000313" key="4">
    <source>
        <dbReference type="Proteomes" id="UP000631418"/>
    </source>
</evidence>
<gene>
    <name evidence="3" type="ORF">IS491_11995</name>
</gene>
<organism evidence="3 4">
    <name type="scientific">Clostridium beijerinckii</name>
    <name type="common">Clostridium MP</name>
    <dbReference type="NCBI Taxonomy" id="1520"/>
    <lineage>
        <taxon>Bacteria</taxon>
        <taxon>Bacillati</taxon>
        <taxon>Bacillota</taxon>
        <taxon>Clostridia</taxon>
        <taxon>Eubacteriales</taxon>
        <taxon>Clostridiaceae</taxon>
        <taxon>Clostridium</taxon>
    </lineage>
</organism>
<feature type="repeat" description="Cell wall-binding" evidence="2">
    <location>
        <begin position="23"/>
        <end position="43"/>
    </location>
</feature>
<evidence type="ECO:0008006" key="5">
    <source>
        <dbReference type="Google" id="ProtNLM"/>
    </source>
</evidence>
<evidence type="ECO:0000256" key="2">
    <source>
        <dbReference type="PROSITE-ProRule" id="PRU00591"/>
    </source>
</evidence>
<dbReference type="InterPro" id="IPR018337">
    <property type="entry name" value="Cell_wall/Cho-bd_repeat"/>
</dbReference>
<name>A0AAE2RSM1_CLOBE</name>
<dbReference type="SUPFAM" id="SSF69360">
    <property type="entry name" value="Cell wall binding repeat"/>
    <property type="match status" value="1"/>
</dbReference>
<dbReference type="EMBL" id="JADOEF010000001">
    <property type="protein sequence ID" value="MBF7809376.1"/>
    <property type="molecule type" value="Genomic_DNA"/>
</dbReference>
<dbReference type="Gene3D" id="2.10.270.10">
    <property type="entry name" value="Cholin Binding"/>
    <property type="match status" value="1"/>
</dbReference>
<dbReference type="Proteomes" id="UP000631418">
    <property type="component" value="Unassembled WGS sequence"/>
</dbReference>
<evidence type="ECO:0000313" key="3">
    <source>
        <dbReference type="EMBL" id="MBF7809376.1"/>
    </source>
</evidence>
<protein>
    <recommendedName>
        <fullName evidence="5">N-acetylmuramoyl-L-alanine amidase</fullName>
    </recommendedName>
</protein>
<dbReference type="Pfam" id="PF19127">
    <property type="entry name" value="Choline_bind_3"/>
    <property type="match status" value="1"/>
</dbReference>